<keyword evidence="10 11" id="KW-0998">Cell outer membrane</keyword>
<organism evidence="16 17">
    <name type="scientific">Emcibacter nanhaiensis</name>
    <dbReference type="NCBI Taxonomy" id="1505037"/>
    <lineage>
        <taxon>Bacteria</taxon>
        <taxon>Pseudomonadati</taxon>
        <taxon>Pseudomonadota</taxon>
        <taxon>Alphaproteobacteria</taxon>
        <taxon>Emcibacterales</taxon>
        <taxon>Emcibacteraceae</taxon>
        <taxon>Emcibacter</taxon>
    </lineage>
</organism>
<keyword evidence="5 11" id="KW-0812">Transmembrane</keyword>
<keyword evidence="16" id="KW-0675">Receptor</keyword>
<reference evidence="17" key="1">
    <citation type="submission" date="2019-06" db="EMBL/GenBank/DDBJ databases">
        <title>The complete genome of Emcibacter congregatus ZYLT.</title>
        <authorList>
            <person name="Zhao Z."/>
        </authorList>
    </citation>
    <scope>NUCLEOTIDE SEQUENCE [LARGE SCALE GENOMIC DNA]</scope>
    <source>
        <strain evidence="17">MCCC 1A06723</strain>
    </source>
</reference>
<dbReference type="PROSITE" id="PS52016">
    <property type="entry name" value="TONB_DEPENDENT_REC_3"/>
    <property type="match status" value="1"/>
</dbReference>
<evidence type="ECO:0000256" key="1">
    <source>
        <dbReference type="ARBA" id="ARBA00004571"/>
    </source>
</evidence>
<evidence type="ECO:0000313" key="16">
    <source>
        <dbReference type="EMBL" id="TPD57982.1"/>
    </source>
</evidence>
<keyword evidence="3 11" id="KW-1134">Transmembrane beta strand</keyword>
<keyword evidence="4" id="KW-0410">Iron transport</keyword>
<feature type="chain" id="PRO_5021271938" evidence="13">
    <location>
        <begin position="27"/>
        <end position="838"/>
    </location>
</feature>
<dbReference type="InterPro" id="IPR039426">
    <property type="entry name" value="TonB-dep_rcpt-like"/>
</dbReference>
<comment type="subcellular location">
    <subcellularLocation>
        <location evidence="1 11">Cell outer membrane</location>
        <topology evidence="1 11">Multi-pass membrane protein</topology>
    </subcellularLocation>
</comment>
<evidence type="ECO:0000256" key="10">
    <source>
        <dbReference type="ARBA" id="ARBA00023237"/>
    </source>
</evidence>
<dbReference type="PANTHER" id="PTHR32552:SF81">
    <property type="entry name" value="TONB-DEPENDENT OUTER MEMBRANE RECEPTOR"/>
    <property type="match status" value="1"/>
</dbReference>
<keyword evidence="9 11" id="KW-0472">Membrane</keyword>
<evidence type="ECO:0000259" key="14">
    <source>
        <dbReference type="Pfam" id="PF00593"/>
    </source>
</evidence>
<keyword evidence="8 12" id="KW-0798">TonB box</keyword>
<evidence type="ECO:0000256" key="13">
    <source>
        <dbReference type="SAM" id="SignalP"/>
    </source>
</evidence>
<proteinExistence type="inferred from homology"/>
<dbReference type="SUPFAM" id="SSF56935">
    <property type="entry name" value="Porins"/>
    <property type="match status" value="1"/>
</dbReference>
<keyword evidence="17" id="KW-1185">Reference proteome</keyword>
<evidence type="ECO:0000313" key="17">
    <source>
        <dbReference type="Proteomes" id="UP000319148"/>
    </source>
</evidence>
<dbReference type="OrthoDB" id="7455607at2"/>
<comment type="caution">
    <text evidence="16">The sequence shown here is derived from an EMBL/GenBank/DDBJ whole genome shotgun (WGS) entry which is preliminary data.</text>
</comment>
<evidence type="ECO:0000256" key="9">
    <source>
        <dbReference type="ARBA" id="ARBA00023136"/>
    </source>
</evidence>
<evidence type="ECO:0000256" key="2">
    <source>
        <dbReference type="ARBA" id="ARBA00022448"/>
    </source>
</evidence>
<keyword evidence="13" id="KW-0732">Signal</keyword>
<evidence type="ECO:0000256" key="8">
    <source>
        <dbReference type="ARBA" id="ARBA00023077"/>
    </source>
</evidence>
<keyword evidence="6" id="KW-0408">Iron</keyword>
<dbReference type="Pfam" id="PF07715">
    <property type="entry name" value="Plug"/>
    <property type="match status" value="1"/>
</dbReference>
<dbReference type="Pfam" id="PF00593">
    <property type="entry name" value="TonB_dep_Rec_b-barrel"/>
    <property type="match status" value="1"/>
</dbReference>
<dbReference type="InterPro" id="IPR012910">
    <property type="entry name" value="Plug_dom"/>
</dbReference>
<gene>
    <name evidence="16" type="ORF">FIV46_17675</name>
</gene>
<dbReference type="CDD" id="cd01347">
    <property type="entry name" value="ligand_gated_channel"/>
    <property type="match status" value="1"/>
</dbReference>
<keyword evidence="2 11" id="KW-0813">Transport</keyword>
<accession>A0A501PD90</accession>
<feature type="domain" description="TonB-dependent receptor plug" evidence="15">
    <location>
        <begin position="51"/>
        <end position="161"/>
    </location>
</feature>
<evidence type="ECO:0000259" key="15">
    <source>
        <dbReference type="Pfam" id="PF07715"/>
    </source>
</evidence>
<evidence type="ECO:0000256" key="3">
    <source>
        <dbReference type="ARBA" id="ARBA00022452"/>
    </source>
</evidence>
<dbReference type="EMBL" id="VFIY01000018">
    <property type="protein sequence ID" value="TPD57982.1"/>
    <property type="molecule type" value="Genomic_DNA"/>
</dbReference>
<dbReference type="AlphaFoldDB" id="A0A501PD90"/>
<evidence type="ECO:0000256" key="4">
    <source>
        <dbReference type="ARBA" id="ARBA00022496"/>
    </source>
</evidence>
<dbReference type="InterPro" id="IPR036942">
    <property type="entry name" value="Beta-barrel_TonB_sf"/>
</dbReference>
<evidence type="ECO:0000256" key="12">
    <source>
        <dbReference type="RuleBase" id="RU003357"/>
    </source>
</evidence>
<dbReference type="GO" id="GO:0006826">
    <property type="term" value="P:iron ion transport"/>
    <property type="evidence" value="ECO:0007669"/>
    <property type="project" value="UniProtKB-KW"/>
</dbReference>
<dbReference type="Proteomes" id="UP000319148">
    <property type="component" value="Unassembled WGS sequence"/>
</dbReference>
<evidence type="ECO:0000256" key="5">
    <source>
        <dbReference type="ARBA" id="ARBA00022692"/>
    </source>
</evidence>
<name>A0A501PD90_9PROT</name>
<dbReference type="PANTHER" id="PTHR32552">
    <property type="entry name" value="FERRICHROME IRON RECEPTOR-RELATED"/>
    <property type="match status" value="1"/>
</dbReference>
<protein>
    <submittedName>
        <fullName evidence="16">TonB-dependent receptor</fullName>
    </submittedName>
</protein>
<evidence type="ECO:0000256" key="11">
    <source>
        <dbReference type="PROSITE-ProRule" id="PRU01360"/>
    </source>
</evidence>
<evidence type="ECO:0000256" key="7">
    <source>
        <dbReference type="ARBA" id="ARBA00023065"/>
    </source>
</evidence>
<dbReference type="Gene3D" id="2.40.170.20">
    <property type="entry name" value="TonB-dependent receptor, beta-barrel domain"/>
    <property type="match status" value="2"/>
</dbReference>
<evidence type="ECO:0000256" key="6">
    <source>
        <dbReference type="ARBA" id="ARBA00023004"/>
    </source>
</evidence>
<dbReference type="GO" id="GO:0009279">
    <property type="term" value="C:cell outer membrane"/>
    <property type="evidence" value="ECO:0007669"/>
    <property type="project" value="UniProtKB-SubCell"/>
</dbReference>
<dbReference type="InterPro" id="IPR000531">
    <property type="entry name" value="Beta-barrel_TonB"/>
</dbReference>
<feature type="signal peptide" evidence="13">
    <location>
        <begin position="1"/>
        <end position="26"/>
    </location>
</feature>
<keyword evidence="7" id="KW-0406">Ion transport</keyword>
<sequence>MNKFMSAMLGWAGIVGVMLAAPPAVAQEAQEEGTMMLEEIVVTAQFREQNLQDTPLAITAVNSDMMEARSQTSIHEVAAQAPNVTLTPQGQQNGSGMIAFIRGVGQTDFNYALEPGVAIYVDDVYIPSLTGSLMDLMDLDRVEVLRGPQGTLSGRNAIGGAIKLFSAKPQGDGSGYLQVTYGSFDRIETRGMFDFAISDDLFARVSAVSKSADGHVKRLDYGQTHPGSGVPVMGQGADPVLGTLGGKSYVGGRIALRWTPSEKLEINIAGDYTRERSEGIESVLLYGNHPGTNADGQPWLPSTIDGSVIPLGCNMVPNGVNSCDTLTGYDGRYVSYGTFLDQTPATSQSPYKPLALDPHSYLDNYGIVANIVYDISDNLQLTSITAWREFQSDWTQDVDNSPLANQQLRQRLDNTQWSQELRLNAALMDDALELTVGGFYFDRDGSLNARVDLNYAGIDFIHGPDPTPATNKAVFGNFIYHVTDDFNVTGGIRYSEDHKEYVFYRRNPDLTVPSAPCAYFLGAPVAGPTGIGNDPNCLLLGLNGDAPPPFDGSSTDWRIALDYRLNDDFMVYGQVATGYRAGGFNPRPFFGSTSPFNQIKQFDPENITAYEIGFKADLLDNTVRLNGAAFYNDYQDIILTLAACPISPCLQPNNVGTAEVKGVEFEVTIRPTEALSIDGSFSYLDFQYTELNATEEALGGLTLDMITPYTPETAFSFGVQYDIEDVFGGSLSARFDGTYQSKVYTEAINVDNVVVPANNPELGLDNLVASNKIDGYFLGNLRFTWRDAEEDWQVALEVRNLFDKYYFTSLYEQYASPQTISGAPGLPRTWALTVKRNF</sequence>
<comment type="similarity">
    <text evidence="11 12">Belongs to the TonB-dependent receptor family.</text>
</comment>
<feature type="domain" description="TonB-dependent receptor-like beta-barrel" evidence="14">
    <location>
        <begin position="325"/>
        <end position="801"/>
    </location>
</feature>